<reference evidence="2" key="1">
    <citation type="journal article" date="2023" name="Front. Plant Sci.">
        <title>Chromosomal-level genome assembly of Melastoma candidum provides insights into trichome evolution.</title>
        <authorList>
            <person name="Zhong Y."/>
            <person name="Wu W."/>
            <person name="Sun C."/>
            <person name="Zou P."/>
            <person name="Liu Y."/>
            <person name="Dai S."/>
            <person name="Zhou R."/>
        </authorList>
    </citation>
    <scope>NUCLEOTIDE SEQUENCE [LARGE SCALE GENOMIC DNA]</scope>
</reference>
<dbReference type="EMBL" id="CM042884">
    <property type="protein sequence ID" value="KAI4369333.1"/>
    <property type="molecule type" value="Genomic_DNA"/>
</dbReference>
<dbReference type="Proteomes" id="UP001057402">
    <property type="component" value="Chromosome 5"/>
</dbReference>
<name>A0ACB9QVU6_9MYRT</name>
<keyword evidence="2" id="KW-1185">Reference proteome</keyword>
<organism evidence="1 2">
    <name type="scientific">Melastoma candidum</name>
    <dbReference type="NCBI Taxonomy" id="119954"/>
    <lineage>
        <taxon>Eukaryota</taxon>
        <taxon>Viridiplantae</taxon>
        <taxon>Streptophyta</taxon>
        <taxon>Embryophyta</taxon>
        <taxon>Tracheophyta</taxon>
        <taxon>Spermatophyta</taxon>
        <taxon>Magnoliopsida</taxon>
        <taxon>eudicotyledons</taxon>
        <taxon>Gunneridae</taxon>
        <taxon>Pentapetalae</taxon>
        <taxon>rosids</taxon>
        <taxon>malvids</taxon>
        <taxon>Myrtales</taxon>
        <taxon>Melastomataceae</taxon>
        <taxon>Melastomatoideae</taxon>
        <taxon>Melastomateae</taxon>
        <taxon>Melastoma</taxon>
    </lineage>
</organism>
<accession>A0ACB9QVU6</accession>
<sequence length="542" mass="60011">MAAAARLLNGIRSRRLSSSSSYSFAAILRPLPPTPARGPPGVLLLTPRLVRSFAFGSVSDDGDGEFRSEVLTLPTELLSHGVDGGGGGGDVFLPVKLAVSFLDSYHDLTGLPWWFVISSSTLAMRVALLPMLVLQLRKIKRISELFPKLPPPLPPPFSGRSYIKQLSLFRSERRAAGCPSFFWFLSSFSVQVPCFLLWMTTIRRMSLDHHPGFDSGGIFWFQNLCEIPSGTLGLVLPLLISALHFINVQVSFARSDVREVSGLFGILAKFYRWYLEALSFPLIFIACSIPQGSLVYWVTNSSLTLAQQVALKDPAVRGKLGLGMKQSSEALPKTREMVTSKLESSILNYKHESISPENMSPRELHNLSVILMSNGQFDQAAQLLQLAIEKDPDNINAMIELGVALFKKEEEADASKYFEHAIAKIFLAANLTEAEYRDLLILASEWAGITYMSQGKESEGIVHLKRIASMDEPEEPNIKSRYYGGLVLLASALYRQGSKAEAAKYLRMAVAYDPSYSNLLKQCEQDDTELVDGLVNSRRGNY</sequence>
<evidence type="ECO:0000313" key="2">
    <source>
        <dbReference type="Proteomes" id="UP001057402"/>
    </source>
</evidence>
<protein>
    <submittedName>
        <fullName evidence="1">Uncharacterized protein</fullName>
    </submittedName>
</protein>
<proteinExistence type="predicted"/>
<gene>
    <name evidence="1" type="ORF">MLD38_017782</name>
</gene>
<comment type="caution">
    <text evidence="1">The sequence shown here is derived from an EMBL/GenBank/DDBJ whole genome shotgun (WGS) entry which is preliminary data.</text>
</comment>
<evidence type="ECO:0000313" key="1">
    <source>
        <dbReference type="EMBL" id="KAI4369333.1"/>
    </source>
</evidence>